<evidence type="ECO:0000259" key="9">
    <source>
        <dbReference type="Pfam" id="PF09179"/>
    </source>
</evidence>
<dbReference type="GO" id="GO:0005524">
    <property type="term" value="F:ATP binding"/>
    <property type="evidence" value="ECO:0007669"/>
    <property type="project" value="UniProtKB-UniRule"/>
</dbReference>
<keyword evidence="4 7" id="KW-0547">Nucleotide-binding</keyword>
<sequence length="356" mass="37168">MKKASELVGATPSAQVRPVSLALRRTVATFDALAPSLPIVVGCSGGADSLALATCLIDAGSRAGHDVYTITVDHGIRPESTAEAEEVVRKLTWLGADKAVREQVQVGSAGGPEAAARDARYEGLARAAAQLSAAGAPIWLGHTLDDQAEGVLLSLARGSGTHSLAGMRQGFEGGHVHSRIRPLLGLRRADTEACCNGLGLQYVVDPSNKADGPWKTADGQALRRAALRERALPALAQALGKDAAPALAKSAVLARQDDEALEAVAQTILAEVATEKDGQILLQAKALASHLPALRRRVLRLAGARVGLTELTATHLQALDALVSDWHGQGPVDLPAGQALREAKTGRMWLRATSER</sequence>
<evidence type="ECO:0000256" key="1">
    <source>
        <dbReference type="ARBA" id="ARBA00022490"/>
    </source>
</evidence>
<dbReference type="RefSeq" id="WP_167568301.1">
    <property type="nucleotide sequence ID" value="NZ_CP116394.1"/>
</dbReference>
<dbReference type="SUPFAM" id="SSF82829">
    <property type="entry name" value="MesJ substrate recognition domain-like"/>
    <property type="match status" value="1"/>
</dbReference>
<dbReference type="CDD" id="cd01992">
    <property type="entry name" value="TilS_N"/>
    <property type="match status" value="1"/>
</dbReference>
<keyword evidence="5 7" id="KW-0067">ATP-binding</keyword>
<dbReference type="AlphaFoldDB" id="A0AB38XN56"/>
<keyword evidence="3 7" id="KW-0819">tRNA processing</keyword>
<dbReference type="InterPro" id="IPR014729">
    <property type="entry name" value="Rossmann-like_a/b/a_fold"/>
</dbReference>
<protein>
    <recommendedName>
        <fullName evidence="7">tRNA(Ile)-lysidine synthase</fullName>
        <ecNumber evidence="7">6.3.4.19</ecNumber>
    </recommendedName>
    <alternativeName>
        <fullName evidence="7">tRNA(Ile)-2-lysyl-cytidine synthase</fullName>
    </alternativeName>
    <alternativeName>
        <fullName evidence="7">tRNA(Ile)-lysidine synthetase</fullName>
    </alternativeName>
</protein>
<dbReference type="InterPro" id="IPR011063">
    <property type="entry name" value="TilS/TtcA_N"/>
</dbReference>
<dbReference type="GO" id="GO:0006400">
    <property type="term" value="P:tRNA modification"/>
    <property type="evidence" value="ECO:0007669"/>
    <property type="project" value="UniProtKB-UniRule"/>
</dbReference>
<dbReference type="InterPro" id="IPR012795">
    <property type="entry name" value="tRNA_Ile_lys_synt_N"/>
</dbReference>
<reference evidence="10" key="1">
    <citation type="submission" date="2023-01" db="EMBL/GenBank/DDBJ databases">
        <title>Comparative Genomic Analysis of the Clinically-Derived Winkia Strain NY0527 Provides Evidence into the Taxonomic Reassignment of Winkia neuii and Characterizes Their Virulence Traits.</title>
        <authorList>
            <person name="Cai X."/>
            <person name="Peng Y."/>
            <person name="Li M."/>
            <person name="Qiu Y."/>
            <person name="Wang Y."/>
            <person name="Xu L."/>
            <person name="Hou Q."/>
        </authorList>
    </citation>
    <scope>NUCLEOTIDE SEQUENCE</scope>
    <source>
        <strain evidence="10">NY0527</strain>
    </source>
</reference>
<evidence type="ECO:0000256" key="7">
    <source>
        <dbReference type="HAMAP-Rule" id="MF_01161"/>
    </source>
</evidence>
<dbReference type="KEGG" id="wne:PIG85_08540"/>
<keyword evidence="2 7" id="KW-0436">Ligase</keyword>
<dbReference type="Gene3D" id="1.20.59.20">
    <property type="match status" value="1"/>
</dbReference>
<evidence type="ECO:0000313" key="10">
    <source>
        <dbReference type="EMBL" id="WCE45685.1"/>
    </source>
</evidence>
<dbReference type="NCBIfam" id="TIGR02432">
    <property type="entry name" value="lysidine_TilS_N"/>
    <property type="match status" value="1"/>
</dbReference>
<evidence type="ECO:0000256" key="3">
    <source>
        <dbReference type="ARBA" id="ARBA00022694"/>
    </source>
</evidence>
<dbReference type="Pfam" id="PF09179">
    <property type="entry name" value="TilS"/>
    <property type="match status" value="1"/>
</dbReference>
<evidence type="ECO:0000313" key="11">
    <source>
        <dbReference type="Proteomes" id="UP001211044"/>
    </source>
</evidence>
<dbReference type="PANTHER" id="PTHR43033:SF1">
    <property type="entry name" value="TRNA(ILE)-LYSIDINE SYNTHASE-RELATED"/>
    <property type="match status" value="1"/>
</dbReference>
<dbReference type="Pfam" id="PF01171">
    <property type="entry name" value="ATP_bind_3"/>
    <property type="match status" value="1"/>
</dbReference>
<dbReference type="GO" id="GO:0032267">
    <property type="term" value="F:tRNA(Ile)-lysidine synthase activity"/>
    <property type="evidence" value="ECO:0007669"/>
    <property type="project" value="UniProtKB-EC"/>
</dbReference>
<dbReference type="GO" id="GO:0005737">
    <property type="term" value="C:cytoplasm"/>
    <property type="evidence" value="ECO:0007669"/>
    <property type="project" value="UniProtKB-SubCell"/>
</dbReference>
<dbReference type="Gene3D" id="3.40.50.620">
    <property type="entry name" value="HUPs"/>
    <property type="match status" value="1"/>
</dbReference>
<evidence type="ECO:0000256" key="6">
    <source>
        <dbReference type="ARBA" id="ARBA00048539"/>
    </source>
</evidence>
<comment type="domain">
    <text evidence="7">The N-terminal region contains the highly conserved SGGXDS motif, predicted to be a P-loop motif involved in ATP binding.</text>
</comment>
<dbReference type="Proteomes" id="UP001211044">
    <property type="component" value="Chromosome"/>
</dbReference>
<comment type="function">
    <text evidence="7">Ligates lysine onto the cytidine present at position 34 of the AUA codon-specific tRNA(Ile) that contains the anticodon CAU, in an ATP-dependent manner. Cytidine is converted to lysidine, thus changing the amino acid specificity of the tRNA from methionine to isoleucine.</text>
</comment>
<feature type="binding site" evidence="7">
    <location>
        <begin position="44"/>
        <end position="49"/>
    </location>
    <ligand>
        <name>ATP</name>
        <dbReference type="ChEBI" id="CHEBI:30616"/>
    </ligand>
</feature>
<keyword evidence="1 7" id="KW-0963">Cytoplasm</keyword>
<organism evidence="10 11">
    <name type="scientific">Winkia neuii subsp. anitrata</name>
    <dbReference type="NCBI Taxonomy" id="29318"/>
    <lineage>
        <taxon>Bacteria</taxon>
        <taxon>Bacillati</taxon>
        <taxon>Actinomycetota</taxon>
        <taxon>Actinomycetes</taxon>
        <taxon>Actinomycetales</taxon>
        <taxon>Actinomycetaceae</taxon>
        <taxon>Winkia</taxon>
    </lineage>
</organism>
<dbReference type="InterPro" id="IPR015262">
    <property type="entry name" value="tRNA_Ile_lys_synt_subst-bd"/>
</dbReference>
<accession>A0AB38XN56</accession>
<comment type="catalytic activity">
    <reaction evidence="6 7">
        <text>cytidine(34) in tRNA(Ile2) + L-lysine + ATP = lysidine(34) in tRNA(Ile2) + AMP + diphosphate + H(+)</text>
        <dbReference type="Rhea" id="RHEA:43744"/>
        <dbReference type="Rhea" id="RHEA-COMP:10625"/>
        <dbReference type="Rhea" id="RHEA-COMP:10670"/>
        <dbReference type="ChEBI" id="CHEBI:15378"/>
        <dbReference type="ChEBI" id="CHEBI:30616"/>
        <dbReference type="ChEBI" id="CHEBI:32551"/>
        <dbReference type="ChEBI" id="CHEBI:33019"/>
        <dbReference type="ChEBI" id="CHEBI:82748"/>
        <dbReference type="ChEBI" id="CHEBI:83665"/>
        <dbReference type="ChEBI" id="CHEBI:456215"/>
        <dbReference type="EC" id="6.3.4.19"/>
    </reaction>
</comment>
<dbReference type="PANTHER" id="PTHR43033">
    <property type="entry name" value="TRNA(ILE)-LYSIDINE SYNTHASE-RELATED"/>
    <property type="match status" value="1"/>
</dbReference>
<comment type="similarity">
    <text evidence="7">Belongs to the tRNA(Ile)-lysidine synthase family.</text>
</comment>
<dbReference type="SUPFAM" id="SSF52402">
    <property type="entry name" value="Adenine nucleotide alpha hydrolases-like"/>
    <property type="match status" value="1"/>
</dbReference>
<dbReference type="EC" id="6.3.4.19" evidence="7"/>
<evidence type="ECO:0000256" key="2">
    <source>
        <dbReference type="ARBA" id="ARBA00022598"/>
    </source>
</evidence>
<dbReference type="HAMAP" id="MF_01161">
    <property type="entry name" value="tRNA_Ile_lys_synt"/>
    <property type="match status" value="1"/>
</dbReference>
<feature type="domain" description="tRNA(Ile)-lysidine/2-thiocytidine synthase N-terminal" evidence="8">
    <location>
        <begin position="39"/>
        <end position="210"/>
    </location>
</feature>
<comment type="subcellular location">
    <subcellularLocation>
        <location evidence="7">Cytoplasm</location>
    </subcellularLocation>
</comment>
<proteinExistence type="inferred from homology"/>
<name>A0AB38XN56_9ACTO</name>
<dbReference type="InterPro" id="IPR012094">
    <property type="entry name" value="tRNA_Ile_lys_synt"/>
</dbReference>
<feature type="domain" description="tRNA(Ile)-lysidine synthase substrate-binding" evidence="9">
    <location>
        <begin position="282"/>
        <end position="342"/>
    </location>
</feature>
<evidence type="ECO:0000259" key="8">
    <source>
        <dbReference type="Pfam" id="PF01171"/>
    </source>
</evidence>
<dbReference type="EMBL" id="CP116394">
    <property type="protein sequence ID" value="WCE45685.1"/>
    <property type="molecule type" value="Genomic_DNA"/>
</dbReference>
<evidence type="ECO:0000256" key="4">
    <source>
        <dbReference type="ARBA" id="ARBA00022741"/>
    </source>
</evidence>
<evidence type="ECO:0000256" key="5">
    <source>
        <dbReference type="ARBA" id="ARBA00022840"/>
    </source>
</evidence>
<gene>
    <name evidence="7 10" type="primary">tilS</name>
    <name evidence="10" type="ORF">PIG85_08540</name>
</gene>